<evidence type="ECO:0000313" key="3">
    <source>
        <dbReference type="Proteomes" id="UP000735302"/>
    </source>
</evidence>
<gene>
    <name evidence="2" type="ORF">PoB_002436200</name>
</gene>
<name>A0AAV3ZT78_9GAST</name>
<feature type="region of interest" description="Disordered" evidence="1">
    <location>
        <begin position="79"/>
        <end position="101"/>
    </location>
</feature>
<evidence type="ECO:0000313" key="2">
    <source>
        <dbReference type="EMBL" id="GFN97856.1"/>
    </source>
</evidence>
<dbReference type="EMBL" id="BLXT01002816">
    <property type="protein sequence ID" value="GFN97856.1"/>
    <property type="molecule type" value="Genomic_DNA"/>
</dbReference>
<dbReference type="AlphaFoldDB" id="A0AAV3ZT78"/>
<protein>
    <submittedName>
        <fullName evidence="2">Uncharacterized protein</fullName>
    </submittedName>
</protein>
<reference evidence="2 3" key="1">
    <citation type="journal article" date="2021" name="Elife">
        <title>Chloroplast acquisition without the gene transfer in kleptoplastic sea slugs, Plakobranchus ocellatus.</title>
        <authorList>
            <person name="Maeda T."/>
            <person name="Takahashi S."/>
            <person name="Yoshida T."/>
            <person name="Shimamura S."/>
            <person name="Takaki Y."/>
            <person name="Nagai Y."/>
            <person name="Toyoda A."/>
            <person name="Suzuki Y."/>
            <person name="Arimoto A."/>
            <person name="Ishii H."/>
            <person name="Satoh N."/>
            <person name="Nishiyama T."/>
            <person name="Hasebe M."/>
            <person name="Maruyama T."/>
            <person name="Minagawa J."/>
            <person name="Obokata J."/>
            <person name="Shigenobu S."/>
        </authorList>
    </citation>
    <scope>NUCLEOTIDE SEQUENCE [LARGE SCALE GENOMIC DNA]</scope>
</reference>
<comment type="caution">
    <text evidence="2">The sequence shown here is derived from an EMBL/GenBank/DDBJ whole genome shotgun (WGS) entry which is preliminary data.</text>
</comment>
<organism evidence="2 3">
    <name type="scientific">Plakobranchus ocellatus</name>
    <dbReference type="NCBI Taxonomy" id="259542"/>
    <lineage>
        <taxon>Eukaryota</taxon>
        <taxon>Metazoa</taxon>
        <taxon>Spiralia</taxon>
        <taxon>Lophotrochozoa</taxon>
        <taxon>Mollusca</taxon>
        <taxon>Gastropoda</taxon>
        <taxon>Heterobranchia</taxon>
        <taxon>Euthyneura</taxon>
        <taxon>Panpulmonata</taxon>
        <taxon>Sacoglossa</taxon>
        <taxon>Placobranchoidea</taxon>
        <taxon>Plakobranchidae</taxon>
        <taxon>Plakobranchus</taxon>
    </lineage>
</organism>
<accession>A0AAV3ZT78</accession>
<sequence>MTPCYDTASKAGAYSTYSASIDATKDARGFLEERNLQAFLDNVTVCAGRAKLGESQRLEFSLATGAVLVIDHHGSQQKQGLRGVSVKGNRSYPPDGENYPRVKPVIELVPPGFR</sequence>
<keyword evidence="3" id="KW-1185">Reference proteome</keyword>
<dbReference type="Proteomes" id="UP000735302">
    <property type="component" value="Unassembled WGS sequence"/>
</dbReference>
<evidence type="ECO:0000256" key="1">
    <source>
        <dbReference type="SAM" id="MobiDB-lite"/>
    </source>
</evidence>
<proteinExistence type="predicted"/>